<comment type="catalytic activity">
    <reaction evidence="4 5">
        <text>[protein]-L-glutamate 5-O-methyl ester + H2O = L-glutamyl-[protein] + methanol + H(+)</text>
        <dbReference type="Rhea" id="RHEA:23236"/>
        <dbReference type="Rhea" id="RHEA-COMP:10208"/>
        <dbReference type="Rhea" id="RHEA-COMP:10311"/>
        <dbReference type="ChEBI" id="CHEBI:15377"/>
        <dbReference type="ChEBI" id="CHEBI:15378"/>
        <dbReference type="ChEBI" id="CHEBI:17790"/>
        <dbReference type="ChEBI" id="CHEBI:29973"/>
        <dbReference type="ChEBI" id="CHEBI:82795"/>
        <dbReference type="EC" id="3.1.1.61"/>
    </reaction>
</comment>
<dbReference type="CDD" id="cd17541">
    <property type="entry name" value="REC_CheB-like"/>
    <property type="match status" value="1"/>
</dbReference>
<dbReference type="PROSITE" id="PS50110">
    <property type="entry name" value="RESPONSE_REGULATORY"/>
    <property type="match status" value="1"/>
</dbReference>
<dbReference type="GO" id="GO:0008984">
    <property type="term" value="F:protein-glutamate methylesterase activity"/>
    <property type="evidence" value="ECO:0007669"/>
    <property type="project" value="UniProtKB-UniRule"/>
</dbReference>
<dbReference type="PANTHER" id="PTHR42872:SF6">
    <property type="entry name" value="PROTEIN-GLUTAMATE METHYLESTERASE_PROTEIN-GLUTAMINE GLUTAMINASE"/>
    <property type="match status" value="1"/>
</dbReference>
<dbReference type="PANTHER" id="PTHR42872">
    <property type="entry name" value="PROTEIN-GLUTAMATE METHYLESTERASE/PROTEIN-GLUTAMINE GLUTAMINASE"/>
    <property type="match status" value="1"/>
</dbReference>
<feature type="active site" evidence="5 6">
    <location>
        <position position="171"/>
    </location>
</feature>
<accession>A0AAU8ICH0</accession>
<dbReference type="Gene3D" id="3.40.50.180">
    <property type="entry name" value="Methylesterase CheB, C-terminal domain"/>
    <property type="match status" value="1"/>
</dbReference>
<keyword evidence="5 7" id="KW-0597">Phosphoprotein</keyword>
<evidence type="ECO:0000256" key="7">
    <source>
        <dbReference type="PROSITE-ProRule" id="PRU00169"/>
    </source>
</evidence>
<keyword evidence="2 5" id="KW-0145">Chemotaxis</keyword>
<dbReference type="EMBL" id="CP159510">
    <property type="protein sequence ID" value="XCJ16062.1"/>
    <property type="molecule type" value="Genomic_DNA"/>
</dbReference>
<comment type="domain">
    <text evidence="5">Contains a C-terminal catalytic domain, and an N-terminal region which modulates catalytic activity.</text>
</comment>
<sequence length="356" mass="38527">MKPVRVMVVDDSAFMRQTLKMMIEEDPVLQVVTTARDGRDALIKLKRYHPDVVTLDIIMNGEMDGLQTLHHIMKQDPTPVIMVSGASDEHVNYVIEAISSGAFDFINKPSGKQADMESIGAKLQSKIHQAALSRIRLSSADQHITKSEDTNLFFPSPGGNNSPSLIVICTSTGGPKALQTVIPALKKELSVPIIIIQHMPPRFTKTLAERLNSLSEVQVTEAADGEILQNGRVYIAPGGHHLIIKKNPDALCFHLLDTPAVHGVKPAADVTLESLTHIPDLSVLVAVLTGMGKDGASGIMQLKESVQQVYVVAESEETSVVFGMPKAAIKTHLVDEVCGIDHVAASICRQFALKEG</sequence>
<evidence type="ECO:0000256" key="2">
    <source>
        <dbReference type="ARBA" id="ARBA00022500"/>
    </source>
</evidence>
<dbReference type="EC" id="3.1.1.61" evidence="5"/>
<proteinExistence type="inferred from homology"/>
<dbReference type="EC" id="3.5.1.44" evidence="5"/>
<dbReference type="Pfam" id="PF01339">
    <property type="entry name" value="CheB_methylest"/>
    <property type="match status" value="1"/>
</dbReference>
<evidence type="ECO:0000256" key="5">
    <source>
        <dbReference type="HAMAP-Rule" id="MF_00099"/>
    </source>
</evidence>
<dbReference type="InterPro" id="IPR008248">
    <property type="entry name" value="CheB-like"/>
</dbReference>
<dbReference type="InterPro" id="IPR001789">
    <property type="entry name" value="Sig_transdc_resp-reg_receiver"/>
</dbReference>
<dbReference type="InterPro" id="IPR000673">
    <property type="entry name" value="Sig_transdc_resp-reg_Me-estase"/>
</dbReference>
<feature type="active site" evidence="5 6">
    <location>
        <position position="198"/>
    </location>
</feature>
<dbReference type="HAMAP" id="MF_00099">
    <property type="entry name" value="CheB_chemtxs"/>
    <property type="match status" value="1"/>
</dbReference>
<reference evidence="10" key="1">
    <citation type="submission" date="2024-06" db="EMBL/GenBank/DDBJ databases">
        <authorList>
            <person name="Fan A."/>
            <person name="Zhang F.Y."/>
            <person name="Zhang L."/>
        </authorList>
    </citation>
    <scope>NUCLEOTIDE SEQUENCE</scope>
    <source>
        <strain evidence="10">Y61</strain>
    </source>
</reference>
<dbReference type="GO" id="GO:0005737">
    <property type="term" value="C:cytoplasm"/>
    <property type="evidence" value="ECO:0007669"/>
    <property type="project" value="UniProtKB-SubCell"/>
</dbReference>
<dbReference type="GO" id="GO:0006935">
    <property type="term" value="P:chemotaxis"/>
    <property type="evidence" value="ECO:0007669"/>
    <property type="project" value="UniProtKB-UniRule"/>
</dbReference>
<dbReference type="GO" id="GO:0050568">
    <property type="term" value="F:protein-glutamine glutaminase activity"/>
    <property type="evidence" value="ECO:0007669"/>
    <property type="project" value="UniProtKB-UniRule"/>
</dbReference>
<evidence type="ECO:0000256" key="4">
    <source>
        <dbReference type="ARBA" id="ARBA00048267"/>
    </source>
</evidence>
<evidence type="ECO:0000256" key="6">
    <source>
        <dbReference type="PROSITE-ProRule" id="PRU00050"/>
    </source>
</evidence>
<dbReference type="AlphaFoldDB" id="A0AAU8ICH0"/>
<evidence type="ECO:0000256" key="3">
    <source>
        <dbReference type="ARBA" id="ARBA00022801"/>
    </source>
</evidence>
<dbReference type="Gene3D" id="3.40.50.2300">
    <property type="match status" value="1"/>
</dbReference>
<protein>
    <recommendedName>
        <fullName evidence="5">Protein-glutamate methylesterase/protein-glutamine glutaminase</fullName>
        <ecNumber evidence="5">3.1.1.61</ecNumber>
        <ecNumber evidence="5">3.5.1.44</ecNumber>
    </recommendedName>
</protein>
<comment type="PTM">
    <text evidence="5">Phosphorylated by CheA. Phosphorylation of the N-terminal regulatory domain activates the methylesterase activity.</text>
</comment>
<feature type="active site" evidence="5 6">
    <location>
        <position position="294"/>
    </location>
</feature>
<keyword evidence="1 5" id="KW-0963">Cytoplasm</keyword>
<organism evidence="10">
    <name type="scientific">Sporolactobacillus sp. Y61</name>
    <dbReference type="NCBI Taxonomy" id="3160863"/>
    <lineage>
        <taxon>Bacteria</taxon>
        <taxon>Bacillati</taxon>
        <taxon>Bacillota</taxon>
        <taxon>Bacilli</taxon>
        <taxon>Bacillales</taxon>
        <taxon>Sporolactobacillaceae</taxon>
        <taxon>Sporolactobacillus</taxon>
    </lineage>
</organism>
<keyword evidence="3 5" id="KW-0378">Hydrolase</keyword>
<comment type="similarity">
    <text evidence="5">Belongs to the CheB family.</text>
</comment>
<dbReference type="RefSeq" id="WP_353947720.1">
    <property type="nucleotide sequence ID" value="NZ_CP159510.1"/>
</dbReference>
<name>A0AAU8ICH0_9BACL</name>
<dbReference type="PROSITE" id="PS50122">
    <property type="entry name" value="CHEB"/>
    <property type="match status" value="1"/>
</dbReference>
<evidence type="ECO:0000313" key="10">
    <source>
        <dbReference type="EMBL" id="XCJ16062.1"/>
    </source>
</evidence>
<feature type="domain" description="Response regulatory" evidence="8">
    <location>
        <begin position="5"/>
        <end position="123"/>
    </location>
</feature>
<dbReference type="SUPFAM" id="SSF52172">
    <property type="entry name" value="CheY-like"/>
    <property type="match status" value="1"/>
</dbReference>
<comment type="subcellular location">
    <subcellularLocation>
        <location evidence="5">Cytoplasm</location>
    </subcellularLocation>
</comment>
<dbReference type="CDD" id="cd16432">
    <property type="entry name" value="CheB_Rec"/>
    <property type="match status" value="1"/>
</dbReference>
<evidence type="ECO:0000259" key="9">
    <source>
        <dbReference type="PROSITE" id="PS50122"/>
    </source>
</evidence>
<dbReference type="SUPFAM" id="SSF52738">
    <property type="entry name" value="Methylesterase CheB, C-terminal domain"/>
    <property type="match status" value="1"/>
</dbReference>
<evidence type="ECO:0000256" key="1">
    <source>
        <dbReference type="ARBA" id="ARBA00022490"/>
    </source>
</evidence>
<dbReference type="InterPro" id="IPR035909">
    <property type="entry name" value="CheB_C"/>
</dbReference>
<dbReference type="InterPro" id="IPR011006">
    <property type="entry name" value="CheY-like_superfamily"/>
</dbReference>
<comment type="function">
    <text evidence="5">Involved in chemotaxis. Part of a chemotaxis signal transduction system that modulates chemotaxis in response to various stimuli. Catalyzes the demethylation of specific methylglutamate residues introduced into the chemoreceptors (methyl-accepting chemotaxis proteins or MCP) by CheR. Also mediates the irreversible deamidation of specific glutamine residues to glutamic acid.</text>
</comment>
<dbReference type="Pfam" id="PF00072">
    <property type="entry name" value="Response_reg"/>
    <property type="match status" value="1"/>
</dbReference>
<feature type="domain" description="CheB-type methylesterase" evidence="9">
    <location>
        <begin position="155"/>
        <end position="347"/>
    </location>
</feature>
<dbReference type="SMART" id="SM00448">
    <property type="entry name" value="REC"/>
    <property type="match status" value="1"/>
</dbReference>
<comment type="catalytic activity">
    <reaction evidence="5">
        <text>L-glutaminyl-[protein] + H2O = L-glutamyl-[protein] + NH4(+)</text>
        <dbReference type="Rhea" id="RHEA:16441"/>
        <dbReference type="Rhea" id="RHEA-COMP:10207"/>
        <dbReference type="Rhea" id="RHEA-COMP:10208"/>
        <dbReference type="ChEBI" id="CHEBI:15377"/>
        <dbReference type="ChEBI" id="CHEBI:28938"/>
        <dbReference type="ChEBI" id="CHEBI:29973"/>
        <dbReference type="ChEBI" id="CHEBI:30011"/>
        <dbReference type="EC" id="3.5.1.44"/>
    </reaction>
</comment>
<evidence type="ECO:0000259" key="8">
    <source>
        <dbReference type="PROSITE" id="PS50110"/>
    </source>
</evidence>
<gene>
    <name evidence="5" type="primary">cheB</name>
    <name evidence="10" type="ORF">ABNN70_10165</name>
</gene>
<dbReference type="PIRSF" id="PIRSF000876">
    <property type="entry name" value="RR_chemtxs_CheB"/>
    <property type="match status" value="1"/>
</dbReference>
<dbReference type="GO" id="GO:0000156">
    <property type="term" value="F:phosphorelay response regulator activity"/>
    <property type="evidence" value="ECO:0007669"/>
    <property type="project" value="InterPro"/>
</dbReference>
<feature type="modified residue" description="4-aspartylphosphate" evidence="5 7">
    <location>
        <position position="56"/>
    </location>
</feature>
<dbReference type="NCBIfam" id="NF001965">
    <property type="entry name" value="PRK00742.1"/>
    <property type="match status" value="1"/>
</dbReference>